<proteinExistence type="predicted"/>
<dbReference type="GO" id="GO:0003700">
    <property type="term" value="F:DNA-binding transcription factor activity"/>
    <property type="evidence" value="ECO:0007669"/>
    <property type="project" value="InterPro"/>
</dbReference>
<feature type="domain" description="HTH gntR-type" evidence="4">
    <location>
        <begin position="9"/>
        <end position="77"/>
    </location>
</feature>
<evidence type="ECO:0000256" key="2">
    <source>
        <dbReference type="ARBA" id="ARBA00023125"/>
    </source>
</evidence>
<protein>
    <submittedName>
        <fullName evidence="5">Transcriptional regulator, GntR family</fullName>
    </submittedName>
</protein>
<accession>A0A1T4P532</accession>
<dbReference type="GO" id="GO:0003677">
    <property type="term" value="F:DNA binding"/>
    <property type="evidence" value="ECO:0007669"/>
    <property type="project" value="UniProtKB-KW"/>
</dbReference>
<reference evidence="5 6" key="1">
    <citation type="submission" date="2017-02" db="EMBL/GenBank/DDBJ databases">
        <authorList>
            <person name="Peterson S.W."/>
        </authorList>
    </citation>
    <scope>NUCLEOTIDE SEQUENCE [LARGE SCALE GENOMIC DNA]</scope>
    <source>
        <strain evidence="5 6">DSM 15102</strain>
    </source>
</reference>
<keyword evidence="6" id="KW-1185">Reference proteome</keyword>
<dbReference type="Proteomes" id="UP000196365">
    <property type="component" value="Unassembled WGS sequence"/>
</dbReference>
<keyword evidence="1" id="KW-0805">Transcription regulation</keyword>
<gene>
    <name evidence="5" type="ORF">SAMN02745973_01926</name>
</gene>
<dbReference type="RefSeq" id="WP_087679280.1">
    <property type="nucleotide sequence ID" value="NZ_FUWV01000014.1"/>
</dbReference>
<dbReference type="PANTHER" id="PTHR38445">
    <property type="entry name" value="HTH-TYPE TRANSCRIPTIONAL REPRESSOR YTRA"/>
    <property type="match status" value="1"/>
</dbReference>
<evidence type="ECO:0000313" key="6">
    <source>
        <dbReference type="Proteomes" id="UP000196365"/>
    </source>
</evidence>
<dbReference type="InterPro" id="IPR000524">
    <property type="entry name" value="Tscrpt_reg_HTH_GntR"/>
</dbReference>
<dbReference type="EMBL" id="FUWV01000014">
    <property type="protein sequence ID" value="SJZ86366.1"/>
    <property type="molecule type" value="Genomic_DNA"/>
</dbReference>
<evidence type="ECO:0000259" key="4">
    <source>
        <dbReference type="PROSITE" id="PS50949"/>
    </source>
</evidence>
<dbReference type="Gene3D" id="1.10.10.10">
    <property type="entry name" value="Winged helix-like DNA-binding domain superfamily/Winged helix DNA-binding domain"/>
    <property type="match status" value="1"/>
</dbReference>
<dbReference type="FunFam" id="1.10.10.10:FF:000079">
    <property type="entry name" value="GntR family transcriptional regulator"/>
    <property type="match status" value="1"/>
</dbReference>
<dbReference type="SUPFAM" id="SSF46785">
    <property type="entry name" value="Winged helix' DNA-binding domain"/>
    <property type="match status" value="1"/>
</dbReference>
<dbReference type="Pfam" id="PF00392">
    <property type="entry name" value="GntR"/>
    <property type="match status" value="1"/>
</dbReference>
<dbReference type="InterPro" id="IPR036388">
    <property type="entry name" value="WH-like_DNA-bd_sf"/>
</dbReference>
<dbReference type="InterPro" id="IPR036390">
    <property type="entry name" value="WH_DNA-bd_sf"/>
</dbReference>
<evidence type="ECO:0000313" key="5">
    <source>
        <dbReference type="EMBL" id="SJZ86366.1"/>
    </source>
</evidence>
<evidence type="ECO:0000256" key="3">
    <source>
        <dbReference type="ARBA" id="ARBA00023163"/>
    </source>
</evidence>
<dbReference type="PROSITE" id="PS50949">
    <property type="entry name" value="HTH_GNTR"/>
    <property type="match status" value="1"/>
</dbReference>
<sequence>MRIEKKNGIPIYVQVKEYILEEIKKGVLKIGDKLPTERELSQKLHVSRNTISTAYDLLEEEGVLVSYQGKGTFVAQEDKTWKQEREKTKVIQLVDIALEEAIEMGLSTKEFIVLVQERVKEKEEFIKNINAVFVECNREQAKLFSEQINKNFNLRVNPAILDDLKDGASQNNTIRNANLIITPFNHVNEVKNRLGYAKKEVIGIGTNPNLATIVKIAKYPKGTRFGQISLSKEFQFKVQYTLKSAGLEDIIIHATTSDKEEELLKIIDCSDVVIVSPSRATQVKKLIGDKKEMIRFDYVLDQEAIKTLLSKIIELKSNL</sequence>
<organism evidence="5 6">
    <name type="scientific">Garciella nitratireducens DSM 15102</name>
    <dbReference type="NCBI Taxonomy" id="1121911"/>
    <lineage>
        <taxon>Bacteria</taxon>
        <taxon>Bacillati</taxon>
        <taxon>Bacillota</taxon>
        <taxon>Clostridia</taxon>
        <taxon>Eubacteriales</taxon>
        <taxon>Eubacteriaceae</taxon>
        <taxon>Garciella</taxon>
    </lineage>
</organism>
<dbReference type="CDD" id="cd07377">
    <property type="entry name" value="WHTH_GntR"/>
    <property type="match status" value="1"/>
</dbReference>
<dbReference type="OrthoDB" id="163333at2"/>
<dbReference type="SMART" id="SM00345">
    <property type="entry name" value="HTH_GNTR"/>
    <property type="match status" value="1"/>
</dbReference>
<dbReference type="PANTHER" id="PTHR38445:SF9">
    <property type="entry name" value="HTH-TYPE TRANSCRIPTIONAL REPRESSOR YTRA"/>
    <property type="match status" value="1"/>
</dbReference>
<dbReference type="PRINTS" id="PR00035">
    <property type="entry name" value="HTHGNTR"/>
</dbReference>
<keyword evidence="3" id="KW-0804">Transcription</keyword>
<name>A0A1T4P532_9FIRM</name>
<dbReference type="AlphaFoldDB" id="A0A1T4P532"/>
<keyword evidence="2" id="KW-0238">DNA-binding</keyword>
<evidence type="ECO:0000256" key="1">
    <source>
        <dbReference type="ARBA" id="ARBA00023015"/>
    </source>
</evidence>